<evidence type="ECO:0000259" key="18">
    <source>
        <dbReference type="PROSITE" id="PS50927"/>
    </source>
</evidence>
<dbReference type="Gene3D" id="2.90.10.10">
    <property type="entry name" value="Bulb-type lectin domain"/>
    <property type="match status" value="1"/>
</dbReference>
<dbReference type="GO" id="GO:0005886">
    <property type="term" value="C:plasma membrane"/>
    <property type="evidence" value="ECO:0007669"/>
    <property type="project" value="UniProtKB-SubCell"/>
</dbReference>
<evidence type="ECO:0000256" key="9">
    <source>
        <dbReference type="ARBA" id="ARBA00023157"/>
    </source>
</evidence>
<evidence type="ECO:0000256" key="3">
    <source>
        <dbReference type="ARBA" id="ARBA00022527"/>
    </source>
</evidence>
<dbReference type="OMA" id="RIFKHNE"/>
<dbReference type="InterPro" id="IPR011009">
    <property type="entry name" value="Kinase-like_dom_sf"/>
</dbReference>
<gene>
    <name evidence="19" type="ORF">RchiOBHm_Chr5g0025031</name>
</gene>
<dbReference type="InterPro" id="IPR001245">
    <property type="entry name" value="Ser-Thr/Tyr_kinase_cat_dom"/>
</dbReference>
<dbReference type="PIRSF" id="PIRSF000641">
    <property type="entry name" value="SRK"/>
    <property type="match status" value="1"/>
</dbReference>
<sequence length="816" mass="91965">MSSLRFQLPNSLNLSFLIFAILWTYHEAARDTLKLGDTLNSSSSLVSAKGKFTMCFYVNDENSNSSYLAAWQTGSRNHAWIANRYTPVLYPSGVLTLDMNKTLKIMHKGGDPVVLFRASETNSIHSTSSVVATLLDSGNFIVQELNYDGTMRQVLWQSFDYPTDTLLPGMKVGVNHKNGHIWFLSAWSGEEQPAPGPFTLDWDPSGRELKIKRRAVVYWTSGIFRDGQFEFMKPYDELGTLRYKFSIVSNENEDYFTYTSASVNQSYGPQWVLNIFGRLLDLNGNVIAPADQCYGFTTDGGCQRRDYPSCRHIGDTFVETNGFFRSLTSNMTTKHDSNTSLTLSDCKAACWEDCDCLGFMTLFENQTGCEFWVGNWTFSSRDLFGYANPRIFVLSGLSRNDTNSADTTNEESDTNSWIWIGTSIAAALLLMVLCILCYLLRRRKSLLSGKCQQKIENELLDLVQSDKSLDAEGLPNDGKMGHNDLSAYTYASVLAATSNFSDENKLGEGGFGPVYRGKSWTGRDIAVKRLSRCSGQGTLEFKNELILISELQHTNLVQLLGFCIHGEERMLIYEYMPNKSLDFFLFDTTRRMLLDWNKRFSIIEGIAQGLLYLHKYSRVRVIHRDLKASNILLDENMIPRISDFGLARIFMHDEPEANTHRVVGTHGYMSPEYAMEGIFSTKSDVYSFGVLMLEIISGRKSSSFNDNDHVLNIVGYAWELWKQGLGLQLMDPTLCSSYIEDQLLRCFHVGLLCVEEKAVDRPTMSDVISMLTNEGMSPPAPTKPAFCTGRKVVGNGKDGNRSESVNDISDYEFEGR</sequence>
<dbReference type="Pfam" id="PF01453">
    <property type="entry name" value="B_lectin"/>
    <property type="match status" value="1"/>
</dbReference>
<dbReference type="Pfam" id="PF08276">
    <property type="entry name" value="PAN_2"/>
    <property type="match status" value="1"/>
</dbReference>
<evidence type="ECO:0000256" key="16">
    <source>
        <dbReference type="SAM" id="SignalP"/>
    </source>
</evidence>
<accession>A0A2P6Q8G4</accession>
<comment type="catalytic activity">
    <reaction evidence="12 13">
        <text>L-seryl-[protein] + ATP = O-phospho-L-seryl-[protein] + ADP + H(+)</text>
        <dbReference type="Rhea" id="RHEA:17989"/>
        <dbReference type="Rhea" id="RHEA-COMP:9863"/>
        <dbReference type="Rhea" id="RHEA-COMP:11604"/>
        <dbReference type="ChEBI" id="CHEBI:15378"/>
        <dbReference type="ChEBI" id="CHEBI:29999"/>
        <dbReference type="ChEBI" id="CHEBI:30616"/>
        <dbReference type="ChEBI" id="CHEBI:83421"/>
        <dbReference type="ChEBI" id="CHEBI:456216"/>
        <dbReference type="EC" id="2.7.11.1"/>
    </reaction>
</comment>
<dbReference type="GO" id="GO:0005524">
    <property type="term" value="F:ATP binding"/>
    <property type="evidence" value="ECO:0007669"/>
    <property type="project" value="UniProtKB-KW"/>
</dbReference>
<keyword evidence="20" id="KW-1185">Reference proteome</keyword>
<protein>
    <recommendedName>
        <fullName evidence="13">Receptor-like serine/threonine-protein kinase</fullName>
        <ecNumber evidence="13">2.7.11.1</ecNumber>
    </recommendedName>
</protein>
<dbReference type="SUPFAM" id="SSF56112">
    <property type="entry name" value="Protein kinase-like (PK-like)"/>
    <property type="match status" value="1"/>
</dbReference>
<dbReference type="SMR" id="A0A2P6Q8G4"/>
<evidence type="ECO:0000256" key="13">
    <source>
        <dbReference type="PIRNR" id="PIRNR000641"/>
    </source>
</evidence>
<dbReference type="PROSITE" id="PS50011">
    <property type="entry name" value="PROTEIN_KINASE_DOM"/>
    <property type="match status" value="1"/>
</dbReference>
<feature type="transmembrane region" description="Helical" evidence="15">
    <location>
        <begin position="417"/>
        <end position="440"/>
    </location>
</feature>
<dbReference type="FunFam" id="3.30.200.20:FF:000951">
    <property type="entry name" value="Uncharacterized protein"/>
    <property type="match status" value="1"/>
</dbReference>
<dbReference type="Gene3D" id="3.30.200.20">
    <property type="entry name" value="Phosphorylase Kinase, domain 1"/>
    <property type="match status" value="1"/>
</dbReference>
<dbReference type="EMBL" id="PDCK01000043">
    <property type="protein sequence ID" value="PRQ30472.1"/>
    <property type="molecule type" value="Genomic_DNA"/>
</dbReference>
<dbReference type="InterPro" id="IPR000719">
    <property type="entry name" value="Prot_kinase_dom"/>
</dbReference>
<dbReference type="Gene3D" id="1.10.510.10">
    <property type="entry name" value="Transferase(Phosphotransferase) domain 1"/>
    <property type="match status" value="1"/>
</dbReference>
<feature type="chain" id="PRO_5015133998" description="Receptor-like serine/threonine-protein kinase" evidence="16">
    <location>
        <begin position="29"/>
        <end position="816"/>
    </location>
</feature>
<dbReference type="EC" id="2.7.11.1" evidence="13"/>
<evidence type="ECO:0000313" key="19">
    <source>
        <dbReference type="EMBL" id="PRQ30472.1"/>
    </source>
</evidence>
<dbReference type="Pfam" id="PF07714">
    <property type="entry name" value="PK_Tyr_Ser-Thr"/>
    <property type="match status" value="1"/>
</dbReference>
<keyword evidence="9" id="KW-1015">Disulfide bond</keyword>
<evidence type="ECO:0000256" key="6">
    <source>
        <dbReference type="ARBA" id="ARBA00022741"/>
    </source>
</evidence>
<comment type="catalytic activity">
    <reaction evidence="11 13">
        <text>L-threonyl-[protein] + ATP = O-phospho-L-threonyl-[protein] + ADP + H(+)</text>
        <dbReference type="Rhea" id="RHEA:46608"/>
        <dbReference type="Rhea" id="RHEA-COMP:11060"/>
        <dbReference type="Rhea" id="RHEA-COMP:11605"/>
        <dbReference type="ChEBI" id="CHEBI:15378"/>
        <dbReference type="ChEBI" id="CHEBI:30013"/>
        <dbReference type="ChEBI" id="CHEBI:30616"/>
        <dbReference type="ChEBI" id="CHEBI:61977"/>
        <dbReference type="ChEBI" id="CHEBI:456216"/>
        <dbReference type="EC" id="2.7.11.1"/>
    </reaction>
</comment>
<evidence type="ECO:0000256" key="10">
    <source>
        <dbReference type="ARBA" id="ARBA00023180"/>
    </source>
</evidence>
<keyword evidence="3 13" id="KW-0723">Serine/threonine-protein kinase</keyword>
<dbReference type="AlphaFoldDB" id="A0A2P6Q8G4"/>
<dbReference type="SMART" id="SM00108">
    <property type="entry name" value="B_lectin"/>
    <property type="match status" value="1"/>
</dbReference>
<dbReference type="PROSITE" id="PS00108">
    <property type="entry name" value="PROTEIN_KINASE_ST"/>
    <property type="match status" value="1"/>
</dbReference>
<dbReference type="SMART" id="SM00220">
    <property type="entry name" value="S_TKc"/>
    <property type="match status" value="1"/>
</dbReference>
<dbReference type="InterPro" id="IPR003609">
    <property type="entry name" value="Pan_app"/>
</dbReference>
<dbReference type="PANTHER" id="PTHR27002:SF1087">
    <property type="entry name" value="PROTEIN KINASE DOMAIN-CONTAINING PROTEIN"/>
    <property type="match status" value="1"/>
</dbReference>
<keyword evidence="7 13" id="KW-0418">Kinase</keyword>
<comment type="caution">
    <text evidence="19">The sequence shown here is derived from an EMBL/GenBank/DDBJ whole genome shotgun (WGS) entry which is preliminary data.</text>
</comment>
<dbReference type="InterPro" id="IPR008271">
    <property type="entry name" value="Ser/Thr_kinase_AS"/>
</dbReference>
<dbReference type="OrthoDB" id="10261027at2759"/>
<evidence type="ECO:0000259" key="17">
    <source>
        <dbReference type="PROSITE" id="PS50011"/>
    </source>
</evidence>
<dbReference type="CDD" id="cd14066">
    <property type="entry name" value="STKc_IRAK"/>
    <property type="match status" value="1"/>
</dbReference>
<evidence type="ECO:0000256" key="11">
    <source>
        <dbReference type="ARBA" id="ARBA00047899"/>
    </source>
</evidence>
<dbReference type="GO" id="GO:0004674">
    <property type="term" value="F:protein serine/threonine kinase activity"/>
    <property type="evidence" value="ECO:0007669"/>
    <property type="project" value="UniProtKB-KW"/>
</dbReference>
<evidence type="ECO:0000313" key="20">
    <source>
        <dbReference type="Proteomes" id="UP000238479"/>
    </source>
</evidence>
<dbReference type="InterPro" id="IPR001480">
    <property type="entry name" value="Bulb-type_lectin_dom"/>
</dbReference>
<keyword evidence="4 13" id="KW-0808">Transferase</keyword>
<name>A0A2P6Q8G4_ROSCH</name>
<keyword evidence="10" id="KW-0325">Glycoprotein</keyword>
<comment type="similarity">
    <text evidence="13">Belongs to the protein kinase superfamily. Ser/Thr protein kinase family.</text>
</comment>
<feature type="region of interest" description="Disordered" evidence="14">
    <location>
        <begin position="791"/>
        <end position="816"/>
    </location>
</feature>
<keyword evidence="15" id="KW-1133">Transmembrane helix</keyword>
<dbReference type="PROSITE" id="PS50927">
    <property type="entry name" value="BULB_LECTIN"/>
    <property type="match status" value="1"/>
</dbReference>
<dbReference type="PANTHER" id="PTHR27002">
    <property type="entry name" value="RECEPTOR-LIKE SERINE/THREONINE-PROTEIN KINASE SD1-8"/>
    <property type="match status" value="1"/>
</dbReference>
<dbReference type="Proteomes" id="UP000238479">
    <property type="component" value="Chromosome 5"/>
</dbReference>
<reference evidence="19 20" key="1">
    <citation type="journal article" date="2018" name="Nat. Genet.">
        <title>The Rosa genome provides new insights in the design of modern roses.</title>
        <authorList>
            <person name="Bendahmane M."/>
        </authorList>
    </citation>
    <scope>NUCLEOTIDE SEQUENCE [LARGE SCALE GENOMIC DNA]</scope>
    <source>
        <strain evidence="20">cv. Old Blush</strain>
    </source>
</reference>
<evidence type="ECO:0000256" key="7">
    <source>
        <dbReference type="ARBA" id="ARBA00022777"/>
    </source>
</evidence>
<dbReference type="InterPro" id="IPR024171">
    <property type="entry name" value="SRK-like_kinase"/>
</dbReference>
<keyword evidence="5 16" id="KW-0732">Signal</keyword>
<keyword evidence="6 13" id="KW-0547">Nucleotide-binding</keyword>
<evidence type="ECO:0000256" key="14">
    <source>
        <dbReference type="SAM" id="MobiDB-lite"/>
    </source>
</evidence>
<keyword evidence="15" id="KW-0472">Membrane</keyword>
<comment type="subcellular location">
    <subcellularLocation>
        <location evidence="1">Cell membrane</location>
        <topology evidence="1">Single-pass type I membrane protein</topology>
    </subcellularLocation>
</comment>
<keyword evidence="8 13" id="KW-0067">ATP-binding</keyword>
<dbReference type="FunFam" id="1.10.510.10:FF:000060">
    <property type="entry name" value="G-type lectin S-receptor-like serine/threonine-protein kinase"/>
    <property type="match status" value="1"/>
</dbReference>
<dbReference type="InterPro" id="IPR036426">
    <property type="entry name" value="Bulb-type_lectin_dom_sf"/>
</dbReference>
<keyword evidence="2" id="KW-1003">Cell membrane</keyword>
<evidence type="ECO:0000256" key="8">
    <source>
        <dbReference type="ARBA" id="ARBA00022840"/>
    </source>
</evidence>
<evidence type="ECO:0000256" key="2">
    <source>
        <dbReference type="ARBA" id="ARBA00022475"/>
    </source>
</evidence>
<organism evidence="19 20">
    <name type="scientific">Rosa chinensis</name>
    <name type="common">China rose</name>
    <dbReference type="NCBI Taxonomy" id="74649"/>
    <lineage>
        <taxon>Eukaryota</taxon>
        <taxon>Viridiplantae</taxon>
        <taxon>Streptophyta</taxon>
        <taxon>Embryophyta</taxon>
        <taxon>Tracheophyta</taxon>
        <taxon>Spermatophyta</taxon>
        <taxon>Magnoliopsida</taxon>
        <taxon>eudicotyledons</taxon>
        <taxon>Gunneridae</taxon>
        <taxon>Pentapetalae</taxon>
        <taxon>rosids</taxon>
        <taxon>fabids</taxon>
        <taxon>Rosales</taxon>
        <taxon>Rosaceae</taxon>
        <taxon>Rosoideae</taxon>
        <taxon>Rosoideae incertae sedis</taxon>
        <taxon>Rosa</taxon>
    </lineage>
</organism>
<evidence type="ECO:0000256" key="12">
    <source>
        <dbReference type="ARBA" id="ARBA00048679"/>
    </source>
</evidence>
<feature type="domain" description="Protein kinase" evidence="17">
    <location>
        <begin position="500"/>
        <end position="776"/>
    </location>
</feature>
<evidence type="ECO:0000256" key="15">
    <source>
        <dbReference type="SAM" id="Phobius"/>
    </source>
</evidence>
<proteinExistence type="inferred from homology"/>
<dbReference type="STRING" id="74649.A0A2P6Q8G4"/>
<dbReference type="GO" id="GO:0106310">
    <property type="term" value="F:protein serine kinase activity"/>
    <property type="evidence" value="ECO:0007669"/>
    <property type="project" value="RHEA"/>
</dbReference>
<evidence type="ECO:0000256" key="5">
    <source>
        <dbReference type="ARBA" id="ARBA00022729"/>
    </source>
</evidence>
<keyword evidence="15" id="KW-0812">Transmembrane</keyword>
<feature type="signal peptide" evidence="16">
    <location>
        <begin position="1"/>
        <end position="28"/>
    </location>
</feature>
<evidence type="ECO:0000256" key="4">
    <source>
        <dbReference type="ARBA" id="ARBA00022679"/>
    </source>
</evidence>
<feature type="domain" description="Bulb-type lectin" evidence="18">
    <location>
        <begin position="30"/>
        <end position="155"/>
    </location>
</feature>
<evidence type="ECO:0000256" key="1">
    <source>
        <dbReference type="ARBA" id="ARBA00004251"/>
    </source>
</evidence>
<dbReference type="Gramene" id="PRQ30472">
    <property type="protein sequence ID" value="PRQ30472"/>
    <property type="gene ID" value="RchiOBHm_Chr5g0025031"/>
</dbReference>
<dbReference type="SUPFAM" id="SSF51110">
    <property type="entry name" value="alpha-D-mannose-specific plant lectins"/>
    <property type="match status" value="1"/>
</dbReference>